<proteinExistence type="predicted"/>
<name>A0A6A4N0I0_LUPAL</name>
<organism evidence="1 2">
    <name type="scientific">Lupinus albus</name>
    <name type="common">White lupine</name>
    <name type="synonym">Lupinus termis</name>
    <dbReference type="NCBI Taxonomy" id="3870"/>
    <lineage>
        <taxon>Eukaryota</taxon>
        <taxon>Viridiplantae</taxon>
        <taxon>Streptophyta</taxon>
        <taxon>Embryophyta</taxon>
        <taxon>Tracheophyta</taxon>
        <taxon>Spermatophyta</taxon>
        <taxon>Magnoliopsida</taxon>
        <taxon>eudicotyledons</taxon>
        <taxon>Gunneridae</taxon>
        <taxon>Pentapetalae</taxon>
        <taxon>rosids</taxon>
        <taxon>fabids</taxon>
        <taxon>Fabales</taxon>
        <taxon>Fabaceae</taxon>
        <taxon>Papilionoideae</taxon>
        <taxon>50 kb inversion clade</taxon>
        <taxon>genistoids sensu lato</taxon>
        <taxon>core genistoids</taxon>
        <taxon>Genisteae</taxon>
        <taxon>Lupinus</taxon>
    </lineage>
</organism>
<dbReference type="EMBL" id="WOCE01000054">
    <property type="protein sequence ID" value="KAE9584242.1"/>
    <property type="molecule type" value="Genomic_DNA"/>
</dbReference>
<sequence length="91" mass="9868">MKKRLVLLTQLLFAVPCLTNIFILAHCLREAGNPLPKGGSLLVSSARSTASSPLFSEIDMLLTKTGKELVGIDLFYLLGLSFFSETALVLL</sequence>
<protein>
    <submittedName>
        <fullName evidence="1">Uncharacterized protein</fullName>
    </submittedName>
</protein>
<reference evidence="2" key="1">
    <citation type="journal article" date="2020" name="Nat. Commun.">
        <title>Genome sequence of the cluster root forming white lupin.</title>
        <authorList>
            <person name="Hufnagel B."/>
            <person name="Marques A."/>
            <person name="Soriano A."/>
            <person name="Marques L."/>
            <person name="Divol F."/>
            <person name="Doumas P."/>
            <person name="Sallet E."/>
            <person name="Mancinotti D."/>
            <person name="Carrere S."/>
            <person name="Marande W."/>
            <person name="Arribat S."/>
            <person name="Keller J."/>
            <person name="Huneau C."/>
            <person name="Blein T."/>
            <person name="Aime D."/>
            <person name="Laguerre M."/>
            <person name="Taylor J."/>
            <person name="Schubert V."/>
            <person name="Nelson M."/>
            <person name="Geu-Flores F."/>
            <person name="Crespi M."/>
            <person name="Gallardo-Guerrero K."/>
            <person name="Delaux P.-M."/>
            <person name="Salse J."/>
            <person name="Berges H."/>
            <person name="Guyot R."/>
            <person name="Gouzy J."/>
            <person name="Peret B."/>
        </authorList>
    </citation>
    <scope>NUCLEOTIDE SEQUENCE [LARGE SCALE GENOMIC DNA]</scope>
    <source>
        <strain evidence="2">cv. Amiga</strain>
    </source>
</reference>
<comment type="caution">
    <text evidence="1">The sequence shown here is derived from an EMBL/GenBank/DDBJ whole genome shotgun (WGS) entry which is preliminary data.</text>
</comment>
<dbReference type="AlphaFoldDB" id="A0A6A4N0I0"/>
<geneLocation type="mitochondrion" evidence="1"/>
<evidence type="ECO:0000313" key="2">
    <source>
        <dbReference type="Proteomes" id="UP000447434"/>
    </source>
</evidence>
<keyword evidence="2" id="KW-1185">Reference proteome</keyword>
<evidence type="ECO:0000313" key="1">
    <source>
        <dbReference type="EMBL" id="KAE9584242.1"/>
    </source>
</evidence>
<dbReference type="Proteomes" id="UP000447434">
    <property type="component" value="Unassembled WGS sequence"/>
</dbReference>
<accession>A0A6A4N0I0</accession>
<keyword evidence="1" id="KW-0496">Mitochondrion</keyword>
<gene>
    <name evidence="1" type="ORF">Lalb_Chr00c29g0407861</name>
</gene>